<evidence type="ECO:0000313" key="4">
    <source>
        <dbReference type="EMBL" id="MDN3686303.1"/>
    </source>
</evidence>
<dbReference type="InterPro" id="IPR045851">
    <property type="entry name" value="AMP-bd_C_sf"/>
</dbReference>
<dbReference type="InterPro" id="IPR042099">
    <property type="entry name" value="ANL_N_sf"/>
</dbReference>
<dbReference type="Gene3D" id="3.40.50.12780">
    <property type="entry name" value="N-terminal domain of ligase-like"/>
    <property type="match status" value="1"/>
</dbReference>
<organism evidence="4 5">
    <name type="scientific">Cyclobacterium jeungdonense</name>
    <dbReference type="NCBI Taxonomy" id="708087"/>
    <lineage>
        <taxon>Bacteria</taxon>
        <taxon>Pseudomonadati</taxon>
        <taxon>Bacteroidota</taxon>
        <taxon>Cytophagia</taxon>
        <taxon>Cytophagales</taxon>
        <taxon>Cyclobacteriaceae</taxon>
        <taxon>Cyclobacterium</taxon>
    </lineage>
</organism>
<evidence type="ECO:0000259" key="3">
    <source>
        <dbReference type="Pfam" id="PF00501"/>
    </source>
</evidence>
<dbReference type="RefSeq" id="WP_163385688.1">
    <property type="nucleotide sequence ID" value="NZ_JAUFQS010000001.1"/>
</dbReference>
<proteinExistence type="inferred from homology"/>
<dbReference type="Gene3D" id="3.30.300.30">
    <property type="match status" value="1"/>
</dbReference>
<evidence type="ECO:0000256" key="2">
    <source>
        <dbReference type="ARBA" id="ARBA00022598"/>
    </source>
</evidence>
<dbReference type="PANTHER" id="PTHR43201">
    <property type="entry name" value="ACYL-COA SYNTHETASE"/>
    <property type="match status" value="1"/>
</dbReference>
<keyword evidence="5" id="KW-1185">Reference proteome</keyword>
<comment type="caution">
    <text evidence="4">The sequence shown here is derived from an EMBL/GenBank/DDBJ whole genome shotgun (WGS) entry which is preliminary data.</text>
</comment>
<feature type="domain" description="AMP-dependent synthetase/ligase" evidence="3">
    <location>
        <begin position="47"/>
        <end position="214"/>
    </location>
</feature>
<reference evidence="5" key="1">
    <citation type="journal article" date="2019" name="Int. J. Syst. Evol. Microbiol.">
        <title>The Global Catalogue of Microorganisms (GCM) 10K type strain sequencing project: providing services to taxonomists for standard genome sequencing and annotation.</title>
        <authorList>
            <consortium name="The Broad Institute Genomics Platform"/>
            <consortium name="The Broad Institute Genome Sequencing Center for Infectious Disease"/>
            <person name="Wu L."/>
            <person name="Ma J."/>
        </authorList>
    </citation>
    <scope>NUCLEOTIDE SEQUENCE [LARGE SCALE GENOMIC DNA]</scope>
    <source>
        <strain evidence="5">CECT 7706</strain>
    </source>
</reference>
<comment type="similarity">
    <text evidence="1">Belongs to the ATP-dependent AMP-binding enzyme family.</text>
</comment>
<dbReference type="PANTHER" id="PTHR43201:SF5">
    <property type="entry name" value="MEDIUM-CHAIN ACYL-COA LIGASE ACSF2, MITOCHONDRIAL"/>
    <property type="match status" value="1"/>
</dbReference>
<name>A0ABT8C0I1_9BACT</name>
<dbReference type="Proteomes" id="UP001236663">
    <property type="component" value="Unassembled WGS sequence"/>
</dbReference>
<keyword evidence="2" id="KW-0436">Ligase</keyword>
<dbReference type="Pfam" id="PF00501">
    <property type="entry name" value="AMP-binding"/>
    <property type="match status" value="1"/>
</dbReference>
<dbReference type="SUPFAM" id="SSF56801">
    <property type="entry name" value="Acetyl-CoA synthetase-like"/>
    <property type="match status" value="1"/>
</dbReference>
<protein>
    <submittedName>
        <fullName evidence="4">AMP-binding protein</fullName>
    </submittedName>
</protein>
<accession>A0ABT8C0I1</accession>
<gene>
    <name evidence="4" type="ORF">QWZ15_00560</name>
</gene>
<sequence>MIIFGNRSYTPEEIKAGKKSRLAPEFDAAFEFCRQWLNGTPFFDLQTSGSTGIPKTVQVTRKQMHASVHATGRFFGIKKRSRMLCCLDTEKIAGKMMLVRALEWQGDLVVNLPKQNPLENLLDYHFDFAAMVPVQAEACYDDENSRNALNQIKVLIIGGAPVSPELREKLKRVKGKVYQTYGMTETVSHIALADIKSDGPLVYQALPLVKLKVDKENKLCIQSPMSGEGWLLTNDVVEMISNRSFVWKGRADFAINSGGIKMHPESILEKLSPLLQEVFPGRNSFLTGIADPKLGQALTLVIENDEDIERGNHVLKEAKRLLPRYHDPKSILFIPRFSFTSTGKIDQLRTLASWERG</sequence>
<evidence type="ECO:0000313" key="5">
    <source>
        <dbReference type="Proteomes" id="UP001236663"/>
    </source>
</evidence>
<dbReference type="EMBL" id="JAUFQS010000001">
    <property type="protein sequence ID" value="MDN3686303.1"/>
    <property type="molecule type" value="Genomic_DNA"/>
</dbReference>
<evidence type="ECO:0000256" key="1">
    <source>
        <dbReference type="ARBA" id="ARBA00006432"/>
    </source>
</evidence>
<dbReference type="InterPro" id="IPR000873">
    <property type="entry name" value="AMP-dep_synth/lig_dom"/>
</dbReference>